<dbReference type="Gene3D" id="3.40.630.30">
    <property type="match status" value="1"/>
</dbReference>
<dbReference type="EMBL" id="BNBD01000001">
    <property type="protein sequence ID" value="GHF27885.1"/>
    <property type="molecule type" value="Genomic_DNA"/>
</dbReference>
<comment type="caution">
    <text evidence="4">The sequence shown here is derived from an EMBL/GenBank/DDBJ whole genome shotgun (WGS) entry which is preliminary data.</text>
</comment>
<dbReference type="InterPro" id="IPR000182">
    <property type="entry name" value="GNAT_dom"/>
</dbReference>
<dbReference type="Proteomes" id="UP000638313">
    <property type="component" value="Unassembled WGS sequence"/>
</dbReference>
<organism evidence="4 5">
    <name type="scientific">Streptomyces mashuensis</name>
    <dbReference type="NCBI Taxonomy" id="33904"/>
    <lineage>
        <taxon>Bacteria</taxon>
        <taxon>Bacillati</taxon>
        <taxon>Actinomycetota</taxon>
        <taxon>Actinomycetes</taxon>
        <taxon>Kitasatosporales</taxon>
        <taxon>Streptomycetaceae</taxon>
        <taxon>Streptomyces</taxon>
    </lineage>
</organism>
<dbReference type="InterPro" id="IPR016181">
    <property type="entry name" value="Acyl_CoA_acyltransferase"/>
</dbReference>
<dbReference type="SUPFAM" id="SSF55729">
    <property type="entry name" value="Acyl-CoA N-acyltransferases (Nat)"/>
    <property type="match status" value="1"/>
</dbReference>
<keyword evidence="2" id="KW-0012">Acyltransferase</keyword>
<dbReference type="InterPro" id="IPR050832">
    <property type="entry name" value="Bact_Acetyltransf"/>
</dbReference>
<feature type="domain" description="N-acetyltransferase" evidence="3">
    <location>
        <begin position="16"/>
        <end position="194"/>
    </location>
</feature>
<gene>
    <name evidence="4" type="ORF">GCM10010218_06200</name>
</gene>
<dbReference type="Pfam" id="PF13508">
    <property type="entry name" value="Acetyltransf_7"/>
    <property type="match status" value="1"/>
</dbReference>
<keyword evidence="1" id="KW-0808">Transferase</keyword>
<dbReference type="GO" id="GO:0016747">
    <property type="term" value="F:acyltransferase activity, transferring groups other than amino-acyl groups"/>
    <property type="evidence" value="ECO:0007669"/>
    <property type="project" value="InterPro"/>
</dbReference>
<keyword evidence="5" id="KW-1185">Reference proteome</keyword>
<evidence type="ECO:0000259" key="3">
    <source>
        <dbReference type="PROSITE" id="PS51186"/>
    </source>
</evidence>
<accession>A0A919AXA8</accession>
<dbReference type="PANTHER" id="PTHR43877">
    <property type="entry name" value="AMINOALKYLPHOSPHONATE N-ACETYLTRANSFERASE-RELATED-RELATED"/>
    <property type="match status" value="1"/>
</dbReference>
<proteinExistence type="predicted"/>
<evidence type="ECO:0000256" key="1">
    <source>
        <dbReference type="ARBA" id="ARBA00022679"/>
    </source>
</evidence>
<reference evidence="4" key="2">
    <citation type="submission" date="2020-09" db="EMBL/GenBank/DDBJ databases">
        <authorList>
            <person name="Sun Q."/>
            <person name="Ohkuma M."/>
        </authorList>
    </citation>
    <scope>NUCLEOTIDE SEQUENCE</scope>
    <source>
        <strain evidence="4">JCM 4059</strain>
    </source>
</reference>
<dbReference type="PROSITE" id="PS51186">
    <property type="entry name" value="GNAT"/>
    <property type="match status" value="1"/>
</dbReference>
<protein>
    <submittedName>
        <fullName evidence="4">N-acetyltransferase</fullName>
    </submittedName>
</protein>
<reference evidence="4" key="1">
    <citation type="journal article" date="2014" name="Int. J. Syst. Evol. Microbiol.">
        <title>Complete genome sequence of Corynebacterium casei LMG S-19264T (=DSM 44701T), isolated from a smear-ripened cheese.</title>
        <authorList>
            <consortium name="US DOE Joint Genome Institute (JGI-PGF)"/>
            <person name="Walter F."/>
            <person name="Albersmeier A."/>
            <person name="Kalinowski J."/>
            <person name="Ruckert C."/>
        </authorList>
    </citation>
    <scope>NUCLEOTIDE SEQUENCE</scope>
    <source>
        <strain evidence="4">JCM 4059</strain>
    </source>
</reference>
<evidence type="ECO:0000313" key="4">
    <source>
        <dbReference type="EMBL" id="GHF27885.1"/>
    </source>
</evidence>
<dbReference type="AlphaFoldDB" id="A0A919AXA8"/>
<evidence type="ECO:0000256" key="2">
    <source>
        <dbReference type="ARBA" id="ARBA00023315"/>
    </source>
</evidence>
<evidence type="ECO:0000313" key="5">
    <source>
        <dbReference type="Proteomes" id="UP000638313"/>
    </source>
</evidence>
<sequence>MGKAADGGQEAAATLPPVSLLRAGAGILAQALAVREVYENVFTAPTWEEPHGAGDAFLDRLARDTERPGFDAVLAVDGTRVLGFATTWITPDPFPAGRCYPQVAAMLGSRRARKWLCGGREVDELAVHSEARGRGIGAALLAAAAAPAADGRCWLLTSARATAAVGFYRRLGWRQATHPAPGGAGAVVFLNPAHPAVRSRELR</sequence>
<name>A0A919AXA8_9ACTN</name>